<gene>
    <name evidence="3" type="ORF">Agub_g14228</name>
</gene>
<accession>A0AAD3HT05</accession>
<feature type="non-terminal residue" evidence="3">
    <location>
        <position position="1"/>
    </location>
</feature>
<feature type="compositionally biased region" description="Low complexity" evidence="2">
    <location>
        <begin position="287"/>
        <end position="325"/>
    </location>
</feature>
<dbReference type="GO" id="GO:0016592">
    <property type="term" value="C:mediator complex"/>
    <property type="evidence" value="ECO:0007669"/>
    <property type="project" value="TreeGrafter"/>
</dbReference>
<dbReference type="PANTHER" id="PTHR46007">
    <property type="entry name" value="MEDIATOR OF RNA POLYMERASE II TRANSCRIPTION SUBUNIT 12"/>
    <property type="match status" value="1"/>
</dbReference>
<feature type="region of interest" description="Disordered" evidence="2">
    <location>
        <begin position="279"/>
        <end position="325"/>
    </location>
</feature>
<reference evidence="3 4" key="1">
    <citation type="journal article" date="2021" name="Sci. Rep.">
        <title>Genome sequencing of the multicellular alga Astrephomene provides insights into convergent evolution of germ-soma differentiation.</title>
        <authorList>
            <person name="Yamashita S."/>
            <person name="Yamamoto K."/>
            <person name="Matsuzaki R."/>
            <person name="Suzuki S."/>
            <person name="Yamaguchi H."/>
            <person name="Hirooka S."/>
            <person name="Minakuchi Y."/>
            <person name="Miyagishima S."/>
            <person name="Kawachi M."/>
            <person name="Toyoda A."/>
            <person name="Nozaki H."/>
        </authorList>
    </citation>
    <scope>NUCLEOTIDE SEQUENCE [LARGE SCALE GENOMIC DNA]</scope>
    <source>
        <strain evidence="3 4">NIES-4017</strain>
    </source>
</reference>
<dbReference type="InterPro" id="IPR017441">
    <property type="entry name" value="Protein_kinase_ATP_BS"/>
</dbReference>
<feature type="region of interest" description="Disordered" evidence="2">
    <location>
        <begin position="139"/>
        <end position="161"/>
    </location>
</feature>
<feature type="region of interest" description="Disordered" evidence="2">
    <location>
        <begin position="822"/>
        <end position="888"/>
    </location>
</feature>
<dbReference type="EMBL" id="BMAR01000054">
    <property type="protein sequence ID" value="GFR51772.1"/>
    <property type="molecule type" value="Genomic_DNA"/>
</dbReference>
<dbReference type="PROSITE" id="PS00107">
    <property type="entry name" value="PROTEIN_KINASE_ATP"/>
    <property type="match status" value="1"/>
</dbReference>
<dbReference type="GO" id="GO:0005524">
    <property type="term" value="F:ATP binding"/>
    <property type="evidence" value="ECO:0007669"/>
    <property type="project" value="UniProtKB-UniRule"/>
</dbReference>
<feature type="region of interest" description="Disordered" evidence="2">
    <location>
        <begin position="530"/>
        <end position="676"/>
    </location>
</feature>
<sequence length="1036" mass="103765">STRQNLRRCEIILNLKRPIFIRHRCSMPPRLWPFVCCGTHSIGSPGHGHAGDENDAAGCCENDGAQQFTKGERPASQQTHAVVPKDTVKAAGEACPLSNSSTQGPVDQNANASASATKVFRVPGSSLPTASVRYNLSPTETRCRTAPSVPETERQAPRVTGTSGRLLQLEEHTRTFDESPFQLAVIGQSTANNHSSAHSEKNVHDHAHSAPNSCAAALDIHLLPMLALNNTPPSAAAQATTAGMAAAGAISLITSTLVSPALAAVAAMDASSLQTIPNSLSEPWNQASTPGSGAPGSGRSPAAHAAPASLHATTAAGGSGNAGAAVTTAQTPTAAAAFAAAAAAARARRSSTDAFVVTTAAGAGAAASAAGVFAGRRANTGLSTAATNSITTNNPMMTARSFYEVYDKEQGQSLHGEDLGGEEEREQEAAAAAAVMIMSGSVAGNPVDPVSIFPSAAVALDGPYEQGTIAGRRSVSGGDPHTCNVSGKTTTTLVPLLGGFGGFGSNASRGFGFGALGTMARRWLCSETGGSGGADGGGGGAAADGRRRGPPPPSRRVTEAEAAPTSGGGAASSSAATAAAAANSSMGGAGGGSTDVGHTGITDKSRGSVDRGSAHRVTGFSVPCADRGSAGSKVSTDRSRGDRGSAVDRGRVKSKPEVLKAAGGSSGGGGDRGRVAAATQTTPSVAGGSVRAAVVAAAAAAAAGTGVGVTAPGKVQQQQLQPAAAAAAATGGAAVMVHVAPVAAAATAAAAAAAYVVLPNPRVDAVRGVEGNTYGSLPKNGDVAVGGGTGTAMGPNQLLHNNHLNDTNRPTAAMAAATVAVASPPPPHYPQQPQQQQPPPRYHSQPQPYQAHVQQQQQQQQHPSQHHPNQPPQQQPQQQAQQQQQQHLFQPLAVALTPSSAAAAAAAAAGHMEGKRTVRDASQISLLHMLHFGTPSGHVPLQHLATTNVALLSRELRALSWVGQGGGGAVFQGVWQGAPVAVKFMLAASPAHVDATALEAIVSLAVGHPNVVTTYSFDVTRLMEVSFAPEEGAAGG</sequence>
<evidence type="ECO:0008006" key="5">
    <source>
        <dbReference type="Google" id="ProtNLM"/>
    </source>
</evidence>
<evidence type="ECO:0000256" key="1">
    <source>
        <dbReference type="PROSITE-ProRule" id="PRU10141"/>
    </source>
</evidence>
<comment type="caution">
    <text evidence="3">The sequence shown here is derived from an EMBL/GenBank/DDBJ whole genome shotgun (WGS) entry which is preliminary data.</text>
</comment>
<feature type="compositionally biased region" description="Low complexity" evidence="2">
    <location>
        <begin position="560"/>
        <end position="586"/>
    </location>
</feature>
<keyword evidence="1" id="KW-0067">ATP-binding</keyword>
<dbReference type="PANTHER" id="PTHR46007:SF8">
    <property type="entry name" value="C2H2-TYPE DOMAIN-CONTAINING PROTEIN"/>
    <property type="match status" value="1"/>
</dbReference>
<dbReference type="InterPro" id="IPR051647">
    <property type="entry name" value="Mediator_comp_sub12"/>
</dbReference>
<name>A0AAD3HT05_9CHLO</name>
<proteinExistence type="predicted"/>
<dbReference type="AlphaFoldDB" id="A0AAD3HT05"/>
<feature type="compositionally biased region" description="Basic and acidic residues" evidence="2">
    <location>
        <begin position="635"/>
        <end position="658"/>
    </location>
</feature>
<dbReference type="GO" id="GO:0003713">
    <property type="term" value="F:transcription coactivator activity"/>
    <property type="evidence" value="ECO:0007669"/>
    <property type="project" value="TreeGrafter"/>
</dbReference>
<dbReference type="Proteomes" id="UP001054857">
    <property type="component" value="Unassembled WGS sequence"/>
</dbReference>
<dbReference type="GO" id="GO:0045944">
    <property type="term" value="P:positive regulation of transcription by RNA polymerase II"/>
    <property type="evidence" value="ECO:0007669"/>
    <property type="project" value="TreeGrafter"/>
</dbReference>
<protein>
    <recommendedName>
        <fullName evidence="5">Protein kinase domain-containing protein</fullName>
    </recommendedName>
</protein>
<organism evidence="3 4">
    <name type="scientific">Astrephomene gubernaculifera</name>
    <dbReference type="NCBI Taxonomy" id="47775"/>
    <lineage>
        <taxon>Eukaryota</taxon>
        <taxon>Viridiplantae</taxon>
        <taxon>Chlorophyta</taxon>
        <taxon>core chlorophytes</taxon>
        <taxon>Chlorophyceae</taxon>
        <taxon>CS clade</taxon>
        <taxon>Chlamydomonadales</taxon>
        <taxon>Astrephomenaceae</taxon>
        <taxon>Astrephomene</taxon>
    </lineage>
</organism>
<feature type="compositionally biased region" description="Low complexity" evidence="2">
    <location>
        <begin position="875"/>
        <end position="888"/>
    </location>
</feature>
<dbReference type="InterPro" id="IPR011009">
    <property type="entry name" value="Kinase-like_dom_sf"/>
</dbReference>
<feature type="binding site" evidence="1">
    <location>
        <position position="983"/>
    </location>
    <ligand>
        <name>ATP</name>
        <dbReference type="ChEBI" id="CHEBI:30616"/>
    </ligand>
</feature>
<evidence type="ECO:0000313" key="4">
    <source>
        <dbReference type="Proteomes" id="UP001054857"/>
    </source>
</evidence>
<evidence type="ECO:0000313" key="3">
    <source>
        <dbReference type="EMBL" id="GFR51772.1"/>
    </source>
</evidence>
<keyword evidence="4" id="KW-1185">Reference proteome</keyword>
<feature type="compositionally biased region" description="Low complexity" evidence="2">
    <location>
        <begin position="842"/>
        <end position="868"/>
    </location>
</feature>
<feature type="compositionally biased region" description="Basic and acidic residues" evidence="2">
    <location>
        <begin position="601"/>
        <end position="613"/>
    </location>
</feature>
<keyword evidence="1" id="KW-0547">Nucleotide-binding</keyword>
<dbReference type="Gene3D" id="3.30.200.20">
    <property type="entry name" value="Phosphorylase Kinase, domain 1"/>
    <property type="match status" value="1"/>
</dbReference>
<evidence type="ECO:0000256" key="2">
    <source>
        <dbReference type="SAM" id="MobiDB-lite"/>
    </source>
</evidence>
<feature type="non-terminal residue" evidence="3">
    <location>
        <position position="1036"/>
    </location>
</feature>
<feature type="compositionally biased region" description="Gly residues" evidence="2">
    <location>
        <begin position="530"/>
        <end position="542"/>
    </location>
</feature>
<feature type="compositionally biased region" description="Pro residues" evidence="2">
    <location>
        <begin position="823"/>
        <end position="841"/>
    </location>
</feature>
<dbReference type="SUPFAM" id="SSF56112">
    <property type="entry name" value="Protein kinase-like (PK-like)"/>
    <property type="match status" value="1"/>
</dbReference>